<protein>
    <submittedName>
        <fullName evidence="10">Uncharacterized protein</fullName>
    </submittedName>
</protein>
<dbReference type="Pfam" id="PF19244">
    <property type="entry name" value="Poly_A_pol_cat"/>
    <property type="match status" value="1"/>
</dbReference>
<evidence type="ECO:0000259" key="9">
    <source>
        <dbReference type="Pfam" id="PF21649"/>
    </source>
</evidence>
<dbReference type="InterPro" id="IPR049463">
    <property type="entry name" value="APMV_polyA_pol_cat_2nd"/>
</dbReference>
<reference evidence="10" key="1">
    <citation type="journal article" date="2020" name="Nature">
        <title>Giant virus diversity and host interactions through global metagenomics.</title>
        <authorList>
            <person name="Schulz F."/>
            <person name="Roux S."/>
            <person name="Paez-Espino D."/>
            <person name="Jungbluth S."/>
            <person name="Walsh D.A."/>
            <person name="Denef V.J."/>
            <person name="McMahon K.D."/>
            <person name="Konstantinidis K.T."/>
            <person name="Eloe-Fadrosh E.A."/>
            <person name="Kyrpides N.C."/>
            <person name="Woyke T."/>
        </authorList>
    </citation>
    <scope>NUCLEOTIDE SEQUENCE</scope>
    <source>
        <strain evidence="10">GVMAG-M-3300023179-82</strain>
    </source>
</reference>
<comment type="subcellular location">
    <subcellularLocation>
        <location evidence="1">Virion</location>
    </subcellularLocation>
</comment>
<accession>A0A6C0H7L0</accession>
<dbReference type="InterPro" id="IPR045355">
    <property type="entry name" value="PolyA_pol_cat_su"/>
</dbReference>
<feature type="domain" description="Poly(A) polymerase catalytic subunit" evidence="8">
    <location>
        <begin position="42"/>
        <end position="180"/>
    </location>
</feature>
<dbReference type="GO" id="GO:0005524">
    <property type="term" value="F:ATP binding"/>
    <property type="evidence" value="ECO:0007669"/>
    <property type="project" value="UniProtKB-KW"/>
</dbReference>
<feature type="domain" description="Putative poly(A) polymerase catalytic subunit C-terminal mimivirus" evidence="9">
    <location>
        <begin position="193"/>
        <end position="428"/>
    </location>
</feature>
<keyword evidence="6" id="KW-0946">Virion</keyword>
<dbReference type="GO" id="GO:0006397">
    <property type="term" value="P:mRNA processing"/>
    <property type="evidence" value="ECO:0007669"/>
    <property type="project" value="UniProtKB-KW"/>
</dbReference>
<dbReference type="GO" id="GO:0016740">
    <property type="term" value="F:transferase activity"/>
    <property type="evidence" value="ECO:0007669"/>
    <property type="project" value="UniProtKB-KW"/>
</dbReference>
<evidence type="ECO:0000256" key="5">
    <source>
        <dbReference type="ARBA" id="ARBA00022840"/>
    </source>
</evidence>
<dbReference type="EMBL" id="MN739896">
    <property type="protein sequence ID" value="QHT76377.1"/>
    <property type="molecule type" value="Genomic_DNA"/>
</dbReference>
<sequence>MFRDEDIEHITKNIDTIKNNAILKFKDSYDPTIHENIEVYKIIQNYIKEKKRIIYGGFAQHLLIKHKNKTDGVYTEINDVCFNYPEIADMEFYSHEPLNDIVDLTNLLYNLKFKYIEARQAIHPRSYKIYVNTVNYCDFTYMPKNIYDNMSIINIDGFICCHPYFMLLDAYKILNDPLTSYWRLEKPIDRFQKILKYYPISKLEKKILIDATPNINNVLKYIRKHFIYKKNVIVIGLYAYNYYIKKIHKKDMVNINNYDIISIKFDKDYRKIYKKLKNKFKNIRIVEYYPFYEYIGKSIEYYYNNILVLRIIDKYDRCTVYNYSEKKKTFFGTNNLVFMHLLFRYYYYFINKNKYFTDLYLELIQKFYYSKIDYLNKKNITVLDKSPFQDFTLKCLGKHIDLLRKSFIDGKQKLQNKKAFKFKFSPNGEKKNISWHYPDITGNIKNK</sequence>
<keyword evidence="4" id="KW-0547">Nucleotide-binding</keyword>
<evidence type="ECO:0000256" key="4">
    <source>
        <dbReference type="ARBA" id="ARBA00022741"/>
    </source>
</evidence>
<dbReference type="Pfam" id="PF21649">
    <property type="entry name" value="APMV_polyA_pol_cat_2nd"/>
    <property type="match status" value="1"/>
</dbReference>
<keyword evidence="3" id="KW-0808">Transferase</keyword>
<keyword evidence="5" id="KW-0067">ATP-binding</keyword>
<name>A0A6C0H7L0_9ZZZZ</name>
<evidence type="ECO:0000259" key="8">
    <source>
        <dbReference type="Pfam" id="PF19244"/>
    </source>
</evidence>
<evidence type="ECO:0000256" key="7">
    <source>
        <dbReference type="ARBA" id="ARBA00023163"/>
    </source>
</evidence>
<evidence type="ECO:0000313" key="10">
    <source>
        <dbReference type="EMBL" id="QHT76377.1"/>
    </source>
</evidence>
<keyword evidence="2" id="KW-0507">mRNA processing</keyword>
<evidence type="ECO:0000256" key="1">
    <source>
        <dbReference type="ARBA" id="ARBA00004328"/>
    </source>
</evidence>
<dbReference type="GO" id="GO:0044423">
    <property type="term" value="C:virion component"/>
    <property type="evidence" value="ECO:0007669"/>
    <property type="project" value="UniProtKB-KW"/>
</dbReference>
<organism evidence="10">
    <name type="scientific">viral metagenome</name>
    <dbReference type="NCBI Taxonomy" id="1070528"/>
    <lineage>
        <taxon>unclassified sequences</taxon>
        <taxon>metagenomes</taxon>
        <taxon>organismal metagenomes</taxon>
    </lineage>
</organism>
<evidence type="ECO:0000256" key="6">
    <source>
        <dbReference type="ARBA" id="ARBA00022844"/>
    </source>
</evidence>
<evidence type="ECO:0000256" key="3">
    <source>
        <dbReference type="ARBA" id="ARBA00022679"/>
    </source>
</evidence>
<dbReference type="AlphaFoldDB" id="A0A6C0H7L0"/>
<proteinExistence type="predicted"/>
<evidence type="ECO:0000256" key="2">
    <source>
        <dbReference type="ARBA" id="ARBA00022664"/>
    </source>
</evidence>
<keyword evidence="7" id="KW-0804">Transcription</keyword>